<name>A0A918EKE9_9ACTN</name>
<reference evidence="2" key="2">
    <citation type="submission" date="2020-09" db="EMBL/GenBank/DDBJ databases">
        <authorList>
            <person name="Sun Q."/>
            <person name="Ohkuma M."/>
        </authorList>
    </citation>
    <scope>NUCLEOTIDE SEQUENCE</scope>
    <source>
        <strain evidence="2">JCM 4335</strain>
    </source>
</reference>
<feature type="region of interest" description="Disordered" evidence="1">
    <location>
        <begin position="1"/>
        <end position="30"/>
    </location>
</feature>
<dbReference type="AlphaFoldDB" id="A0A918EKE9"/>
<evidence type="ECO:0000313" key="2">
    <source>
        <dbReference type="EMBL" id="GGQ13357.1"/>
    </source>
</evidence>
<dbReference type="Proteomes" id="UP000654123">
    <property type="component" value="Unassembled WGS sequence"/>
</dbReference>
<protein>
    <recommendedName>
        <fullName evidence="4">CBS domain-containing protein</fullName>
    </recommendedName>
</protein>
<evidence type="ECO:0000313" key="3">
    <source>
        <dbReference type="Proteomes" id="UP000654123"/>
    </source>
</evidence>
<evidence type="ECO:0000256" key="1">
    <source>
        <dbReference type="SAM" id="MobiDB-lite"/>
    </source>
</evidence>
<feature type="compositionally biased region" description="Low complexity" evidence="1">
    <location>
        <begin position="127"/>
        <end position="144"/>
    </location>
</feature>
<organism evidence="2 3">
    <name type="scientific">Streptomyces roseolilacinus</name>
    <dbReference type="NCBI Taxonomy" id="66904"/>
    <lineage>
        <taxon>Bacteria</taxon>
        <taxon>Bacillati</taxon>
        <taxon>Actinomycetota</taxon>
        <taxon>Actinomycetes</taxon>
        <taxon>Kitasatosporales</taxon>
        <taxon>Streptomycetaceae</taxon>
        <taxon>Streptomyces</taxon>
    </lineage>
</organism>
<evidence type="ECO:0008006" key="4">
    <source>
        <dbReference type="Google" id="ProtNLM"/>
    </source>
</evidence>
<proteinExistence type="predicted"/>
<gene>
    <name evidence="2" type="ORF">GCM10010249_35170</name>
</gene>
<feature type="region of interest" description="Disordered" evidence="1">
    <location>
        <begin position="99"/>
        <end position="144"/>
    </location>
</feature>
<dbReference type="EMBL" id="BMSV01000006">
    <property type="protein sequence ID" value="GGQ13357.1"/>
    <property type="molecule type" value="Genomic_DNA"/>
</dbReference>
<comment type="caution">
    <text evidence="2">The sequence shown here is derived from an EMBL/GenBank/DDBJ whole genome shotgun (WGS) entry which is preliminary data.</text>
</comment>
<keyword evidence="3" id="KW-1185">Reference proteome</keyword>
<sequence length="144" mass="15218">MRRPTPTHPPQEALVTPVLTQPHPPRTTSPDKMVAEAGPQVWDGMTVEVALSVMAGARSGHLLLCDEDGQCVSLVTRAQLTAVRDSPSYTDRIRLRDVLGGHGPSAPPVAAAAGSEHAARHDRARTPYAAGGRDRAPGAARLPR</sequence>
<accession>A0A918EKE9</accession>
<reference evidence="2" key="1">
    <citation type="journal article" date="2014" name="Int. J. Syst. Evol. Microbiol.">
        <title>Complete genome sequence of Corynebacterium casei LMG S-19264T (=DSM 44701T), isolated from a smear-ripened cheese.</title>
        <authorList>
            <consortium name="US DOE Joint Genome Institute (JGI-PGF)"/>
            <person name="Walter F."/>
            <person name="Albersmeier A."/>
            <person name="Kalinowski J."/>
            <person name="Ruckert C."/>
        </authorList>
    </citation>
    <scope>NUCLEOTIDE SEQUENCE</scope>
    <source>
        <strain evidence="2">JCM 4335</strain>
    </source>
</reference>